<keyword evidence="3" id="KW-1185">Reference proteome</keyword>
<dbReference type="Gene3D" id="1.20.5.190">
    <property type="match status" value="2"/>
</dbReference>
<feature type="region of interest" description="Disordered" evidence="1">
    <location>
        <begin position="48"/>
        <end position="78"/>
    </location>
</feature>
<dbReference type="Pfam" id="PF00612">
    <property type="entry name" value="IQ"/>
    <property type="match status" value="4"/>
</dbReference>
<dbReference type="EMBL" id="KZ308620">
    <property type="protein sequence ID" value="KAG8232462.1"/>
    <property type="molecule type" value="Genomic_DNA"/>
</dbReference>
<organism evidence="2 3">
    <name type="scientific">Ladona fulva</name>
    <name type="common">Scarce chaser dragonfly</name>
    <name type="synonym">Libellula fulva</name>
    <dbReference type="NCBI Taxonomy" id="123851"/>
    <lineage>
        <taxon>Eukaryota</taxon>
        <taxon>Metazoa</taxon>
        <taxon>Ecdysozoa</taxon>
        <taxon>Arthropoda</taxon>
        <taxon>Hexapoda</taxon>
        <taxon>Insecta</taxon>
        <taxon>Pterygota</taxon>
        <taxon>Palaeoptera</taxon>
        <taxon>Odonata</taxon>
        <taxon>Epiprocta</taxon>
        <taxon>Anisoptera</taxon>
        <taxon>Libelluloidea</taxon>
        <taxon>Libellulidae</taxon>
        <taxon>Ladona</taxon>
    </lineage>
</organism>
<evidence type="ECO:0000313" key="3">
    <source>
        <dbReference type="Proteomes" id="UP000792457"/>
    </source>
</evidence>
<feature type="compositionally biased region" description="Low complexity" evidence="1">
    <location>
        <begin position="189"/>
        <end position="200"/>
    </location>
</feature>
<dbReference type="OrthoDB" id="252964at2759"/>
<dbReference type="SUPFAM" id="SSF52540">
    <property type="entry name" value="P-loop containing nucleoside triphosphate hydrolases"/>
    <property type="match status" value="1"/>
</dbReference>
<sequence length="223" mass="24994">MRASIEPSGGGGEKDCRKQDGCFILHGQDEAAVRIQSTFRGYRVRRDAVEGKGGEGERRGRELRREDAVVVSSEERTSGEFHDHVVLEPLVLETGKMREDCGAPAAVVAEGERDRVMDNAAARIQAGFRGYRVRKRMREEHSNGTQTEPKPSQRSDEEEGKAATKIQAGVRGFLTRRRLKRRRDESGTKQAEQAAIKIQAGFRGYKGRQKAKARRQMQTQPSK</sequence>
<dbReference type="InterPro" id="IPR027417">
    <property type="entry name" value="P-loop_NTPase"/>
</dbReference>
<reference evidence="2" key="1">
    <citation type="submission" date="2013-04" db="EMBL/GenBank/DDBJ databases">
        <authorList>
            <person name="Qu J."/>
            <person name="Murali S.C."/>
            <person name="Bandaranaike D."/>
            <person name="Bellair M."/>
            <person name="Blankenburg K."/>
            <person name="Chao H."/>
            <person name="Dinh H."/>
            <person name="Doddapaneni H."/>
            <person name="Downs B."/>
            <person name="Dugan-Rocha S."/>
            <person name="Elkadiri S."/>
            <person name="Gnanaolivu R.D."/>
            <person name="Hernandez B."/>
            <person name="Javaid M."/>
            <person name="Jayaseelan J.C."/>
            <person name="Lee S."/>
            <person name="Li M."/>
            <person name="Ming W."/>
            <person name="Munidasa M."/>
            <person name="Muniz J."/>
            <person name="Nguyen L."/>
            <person name="Ongeri F."/>
            <person name="Osuji N."/>
            <person name="Pu L.-L."/>
            <person name="Puazo M."/>
            <person name="Qu C."/>
            <person name="Quiroz J."/>
            <person name="Raj R."/>
            <person name="Weissenberger G."/>
            <person name="Xin Y."/>
            <person name="Zou X."/>
            <person name="Han Y."/>
            <person name="Richards S."/>
            <person name="Worley K."/>
            <person name="Muzny D."/>
            <person name="Gibbs R."/>
        </authorList>
    </citation>
    <scope>NUCLEOTIDE SEQUENCE</scope>
    <source>
        <strain evidence="2">Sampled in the wild</strain>
    </source>
</reference>
<name>A0A8K0P470_LADFU</name>
<dbReference type="AlphaFoldDB" id="A0A8K0P470"/>
<evidence type="ECO:0000313" key="2">
    <source>
        <dbReference type="EMBL" id="KAG8232462.1"/>
    </source>
</evidence>
<dbReference type="CDD" id="cd23767">
    <property type="entry name" value="IQCD"/>
    <property type="match status" value="1"/>
</dbReference>
<comment type="caution">
    <text evidence="2">The sequence shown here is derived from an EMBL/GenBank/DDBJ whole genome shotgun (WGS) entry which is preliminary data.</text>
</comment>
<dbReference type="FunFam" id="1.20.5.190:FF:000055">
    <property type="entry name" value="Putative microtubule-associated protein futsch"/>
    <property type="match status" value="1"/>
</dbReference>
<dbReference type="SMART" id="SM00015">
    <property type="entry name" value="IQ"/>
    <property type="match status" value="4"/>
</dbReference>
<dbReference type="Proteomes" id="UP000792457">
    <property type="component" value="Unassembled WGS sequence"/>
</dbReference>
<feature type="region of interest" description="Disordered" evidence="1">
    <location>
        <begin position="133"/>
        <end position="223"/>
    </location>
</feature>
<dbReference type="GO" id="GO:0005516">
    <property type="term" value="F:calmodulin binding"/>
    <property type="evidence" value="ECO:0007669"/>
    <property type="project" value="TreeGrafter"/>
</dbReference>
<dbReference type="PANTHER" id="PTHR10699:SF11">
    <property type="entry name" value="IGLOO, ISOFORM A"/>
    <property type="match status" value="1"/>
</dbReference>
<protein>
    <submittedName>
        <fullName evidence="2">Uncharacterized protein</fullName>
    </submittedName>
</protein>
<feature type="compositionally biased region" description="Polar residues" evidence="1">
    <location>
        <begin position="143"/>
        <end position="152"/>
    </location>
</feature>
<accession>A0A8K0P470</accession>
<dbReference type="PROSITE" id="PS50096">
    <property type="entry name" value="IQ"/>
    <property type="match status" value="4"/>
</dbReference>
<gene>
    <name evidence="2" type="ORF">J437_LFUL012108</name>
</gene>
<dbReference type="InterPro" id="IPR000048">
    <property type="entry name" value="IQ_motif_EF-hand-BS"/>
</dbReference>
<proteinExistence type="predicted"/>
<feature type="compositionally biased region" description="Basic residues" evidence="1">
    <location>
        <begin position="205"/>
        <end position="215"/>
    </location>
</feature>
<dbReference type="PANTHER" id="PTHR10699">
    <property type="entry name" value="NEUROMODULIN"/>
    <property type="match status" value="1"/>
</dbReference>
<reference evidence="2" key="2">
    <citation type="submission" date="2017-10" db="EMBL/GenBank/DDBJ databases">
        <title>Ladona fulva Genome sequencing and assembly.</title>
        <authorList>
            <person name="Murali S."/>
            <person name="Richards S."/>
            <person name="Bandaranaike D."/>
            <person name="Bellair M."/>
            <person name="Blankenburg K."/>
            <person name="Chao H."/>
            <person name="Dinh H."/>
            <person name="Doddapaneni H."/>
            <person name="Dugan-Rocha S."/>
            <person name="Elkadiri S."/>
            <person name="Gnanaolivu R."/>
            <person name="Hernandez B."/>
            <person name="Skinner E."/>
            <person name="Javaid M."/>
            <person name="Lee S."/>
            <person name="Li M."/>
            <person name="Ming W."/>
            <person name="Munidasa M."/>
            <person name="Muniz J."/>
            <person name="Nguyen L."/>
            <person name="Hughes D."/>
            <person name="Osuji N."/>
            <person name="Pu L.-L."/>
            <person name="Puazo M."/>
            <person name="Qu C."/>
            <person name="Quiroz J."/>
            <person name="Raj R."/>
            <person name="Weissenberger G."/>
            <person name="Xin Y."/>
            <person name="Zou X."/>
            <person name="Han Y."/>
            <person name="Worley K."/>
            <person name="Muzny D."/>
            <person name="Gibbs R."/>
        </authorList>
    </citation>
    <scope>NUCLEOTIDE SEQUENCE</scope>
    <source>
        <strain evidence="2">Sampled in the wild</strain>
    </source>
</reference>
<evidence type="ECO:0000256" key="1">
    <source>
        <dbReference type="SAM" id="MobiDB-lite"/>
    </source>
</evidence>